<dbReference type="SUPFAM" id="SSF110857">
    <property type="entry name" value="Gamma-glutamyl cyclotransferase-like"/>
    <property type="match status" value="1"/>
</dbReference>
<protein>
    <submittedName>
        <fullName evidence="2">ChaC-like protein</fullName>
    </submittedName>
</protein>
<dbReference type="Pfam" id="PF06094">
    <property type="entry name" value="GGACT"/>
    <property type="match status" value="1"/>
</dbReference>
<evidence type="ECO:0000313" key="3">
    <source>
        <dbReference type="Proteomes" id="UP000184221"/>
    </source>
</evidence>
<evidence type="ECO:0000259" key="1">
    <source>
        <dbReference type="Pfam" id="PF06094"/>
    </source>
</evidence>
<dbReference type="CDD" id="cd06661">
    <property type="entry name" value="GGCT_like"/>
    <property type="match status" value="1"/>
</dbReference>
<dbReference type="InterPro" id="IPR036568">
    <property type="entry name" value="GGCT-like_sf"/>
</dbReference>
<dbReference type="InterPro" id="IPR013024">
    <property type="entry name" value="GGCT-like"/>
</dbReference>
<reference evidence="2 3" key="1">
    <citation type="submission" date="2016-11" db="EMBL/GenBank/DDBJ databases">
        <authorList>
            <person name="Jaros S."/>
            <person name="Januszkiewicz K."/>
            <person name="Wedrychowicz H."/>
        </authorList>
    </citation>
    <scope>NUCLEOTIDE SEQUENCE [LARGE SCALE GENOMIC DNA]</scope>
    <source>
        <strain evidence="2 3">DSM 29431</strain>
    </source>
</reference>
<dbReference type="Gene3D" id="3.10.490.10">
    <property type="entry name" value="Gamma-glutamyl cyclotransferase-like"/>
    <property type="match status" value="1"/>
</dbReference>
<dbReference type="AlphaFoldDB" id="A0A1M5MUP7"/>
<proteinExistence type="predicted"/>
<gene>
    <name evidence="2" type="ORF">SAMN05443551_0656</name>
</gene>
<accession>A0A1M5MUP7</accession>
<keyword evidence="3" id="KW-1185">Reference proteome</keyword>
<dbReference type="STRING" id="996342.SAMN05443551_0656"/>
<name>A0A1M5MUP7_9RHOB</name>
<dbReference type="EMBL" id="FQXC01000001">
    <property type="protein sequence ID" value="SHG80897.1"/>
    <property type="molecule type" value="Genomic_DNA"/>
</dbReference>
<dbReference type="InterPro" id="IPR009288">
    <property type="entry name" value="AIG2-like_dom"/>
</dbReference>
<evidence type="ECO:0000313" key="2">
    <source>
        <dbReference type="EMBL" id="SHG80897.1"/>
    </source>
</evidence>
<sequence>MDQHPHFFGYGSLVNRNTHDFTPIHLSHITGWRRVWHRAPIRPAAFLSVVPDPDAQIDGVIAPVPNDDWQALDAREYAYDRVPVTEAVTHTATAVRDISIYAIPPSNAAPPDEEHPILLSYIDAVLQGYLREFGEDGAMRFITTTEGWSTPVKDDREAPIYPRAQRLTQVERTFVDDMLVTVRARVMA</sequence>
<feature type="domain" description="Gamma-glutamylcyclotransferase AIG2-like" evidence="1">
    <location>
        <begin position="8"/>
        <end position="105"/>
    </location>
</feature>
<dbReference type="Proteomes" id="UP000184221">
    <property type="component" value="Unassembled WGS sequence"/>
</dbReference>
<organism evidence="2 3">
    <name type="scientific">Marivita hallyeonensis</name>
    <dbReference type="NCBI Taxonomy" id="996342"/>
    <lineage>
        <taxon>Bacteria</taxon>
        <taxon>Pseudomonadati</taxon>
        <taxon>Pseudomonadota</taxon>
        <taxon>Alphaproteobacteria</taxon>
        <taxon>Rhodobacterales</taxon>
        <taxon>Roseobacteraceae</taxon>
        <taxon>Marivita</taxon>
    </lineage>
</organism>